<feature type="compositionally biased region" description="Basic and acidic residues" evidence="4">
    <location>
        <begin position="323"/>
        <end position="343"/>
    </location>
</feature>
<sequence length="531" mass="60125">MVVGVLKGFEKKLQIVGVGYCATIDMKDIVLNLWILSSIVGQFVASIRKWRPPEPYKGKGVKYVDEVVRRKEVCGVGETDESITHLTEVVASPALPSGEIFPCSPTLVLSCDKSHNLEEQSVVKSSVDPPIEEVEVASRAVSFTMSERLFEGESPEGRGLESSILVAGVELVVVQSLSSLKGDVQLTLLEPELKSQEQVPHSVQLVFDQTPRSFDVESEEEKEEEPLLRWSRRGVRGANPLAVGVLDLETVKSAPKDNITDENVEFAKERRKKVKGKMVKYHSKRDKKSYGSRSKTQNVLGSAIAANLILTERARKRRREEKRRKEAKDERVKSKEIQKEAKKLPVKKKRVRKRVTVKTSPVKGQSPSVQNQVADREMTREERIDEMEKQKVLNGRVFDPNILTQFGMSNLFDVVSLQGLGHLFDPPTPYLHELEVYEFYYKMELLEDGGIMTCVKNVKIFLDEETLGIILGVPLKVIWSIEDCKPLSEFRKQATKCGDIMQARLPKKFLRGEHKLLFEFINKVLVPRIEK</sequence>
<evidence type="ECO:0000313" key="5">
    <source>
        <dbReference type="EMBL" id="KAG5629911.1"/>
    </source>
</evidence>
<reference evidence="5 6" key="1">
    <citation type="submission" date="2020-09" db="EMBL/GenBank/DDBJ databases">
        <title>De no assembly of potato wild relative species, Solanum commersonii.</title>
        <authorList>
            <person name="Cho K."/>
        </authorList>
    </citation>
    <scope>NUCLEOTIDE SEQUENCE [LARGE SCALE GENOMIC DNA]</scope>
    <source>
        <strain evidence="5">LZ3.2</strain>
        <tissue evidence="5">Leaf</tissue>
    </source>
</reference>
<dbReference type="Proteomes" id="UP000824120">
    <property type="component" value="Chromosome 1"/>
</dbReference>
<dbReference type="PANTHER" id="PTHR11655:SF14">
    <property type="entry name" value="LARGE RIBOSOMAL SUBUNIT PROTEIN UL6M"/>
    <property type="match status" value="1"/>
</dbReference>
<accession>A0A9J6B0M5</accession>
<keyword evidence="6" id="KW-1185">Reference proteome</keyword>
<comment type="similarity">
    <text evidence="1">Belongs to the universal ribosomal protein uL6 family.</text>
</comment>
<dbReference type="InterPro" id="IPR000702">
    <property type="entry name" value="Ribosomal_uL6-like"/>
</dbReference>
<evidence type="ECO:0000313" key="6">
    <source>
        <dbReference type="Proteomes" id="UP000824120"/>
    </source>
</evidence>
<dbReference type="PROSITE" id="PS00525">
    <property type="entry name" value="RIBOSOMAL_L6_1"/>
    <property type="match status" value="1"/>
</dbReference>
<evidence type="ECO:0000256" key="4">
    <source>
        <dbReference type="SAM" id="MobiDB-lite"/>
    </source>
</evidence>
<dbReference type="InterPro" id="IPR036789">
    <property type="entry name" value="Ribosomal_uL6-like_a/b-dom_sf"/>
</dbReference>
<dbReference type="Gene3D" id="3.90.930.12">
    <property type="entry name" value="Ribosomal protein L6, alpha-beta domain"/>
    <property type="match status" value="1"/>
</dbReference>
<dbReference type="SUPFAM" id="SSF56053">
    <property type="entry name" value="Ribosomal protein L6"/>
    <property type="match status" value="1"/>
</dbReference>
<evidence type="ECO:0000256" key="1">
    <source>
        <dbReference type="ARBA" id="ARBA00009356"/>
    </source>
</evidence>
<comment type="caution">
    <text evidence="5">The sequence shown here is derived from an EMBL/GenBank/DDBJ whole genome shotgun (WGS) entry which is preliminary data.</text>
</comment>
<feature type="region of interest" description="Disordered" evidence="4">
    <location>
        <begin position="315"/>
        <end position="377"/>
    </location>
</feature>
<evidence type="ECO:0000256" key="3">
    <source>
        <dbReference type="ARBA" id="ARBA00023274"/>
    </source>
</evidence>
<dbReference type="GO" id="GO:0019843">
    <property type="term" value="F:rRNA binding"/>
    <property type="evidence" value="ECO:0007669"/>
    <property type="project" value="InterPro"/>
</dbReference>
<feature type="region of interest" description="Disordered" evidence="4">
    <location>
        <begin position="275"/>
        <end position="296"/>
    </location>
</feature>
<organism evidence="5 6">
    <name type="scientific">Solanum commersonii</name>
    <name type="common">Commerson's wild potato</name>
    <name type="synonym">Commerson's nightshade</name>
    <dbReference type="NCBI Taxonomy" id="4109"/>
    <lineage>
        <taxon>Eukaryota</taxon>
        <taxon>Viridiplantae</taxon>
        <taxon>Streptophyta</taxon>
        <taxon>Embryophyta</taxon>
        <taxon>Tracheophyta</taxon>
        <taxon>Spermatophyta</taxon>
        <taxon>Magnoliopsida</taxon>
        <taxon>eudicotyledons</taxon>
        <taxon>Gunneridae</taxon>
        <taxon>Pentapetalae</taxon>
        <taxon>asterids</taxon>
        <taxon>lamiids</taxon>
        <taxon>Solanales</taxon>
        <taxon>Solanaceae</taxon>
        <taxon>Solanoideae</taxon>
        <taxon>Solaneae</taxon>
        <taxon>Solanum</taxon>
    </lineage>
</organism>
<dbReference type="GO" id="GO:1990904">
    <property type="term" value="C:ribonucleoprotein complex"/>
    <property type="evidence" value="ECO:0007669"/>
    <property type="project" value="UniProtKB-KW"/>
</dbReference>
<dbReference type="InterPro" id="IPR002358">
    <property type="entry name" value="Ribosomal_uL6_CS"/>
</dbReference>
<dbReference type="GO" id="GO:0005840">
    <property type="term" value="C:ribosome"/>
    <property type="evidence" value="ECO:0007669"/>
    <property type="project" value="UniProtKB-KW"/>
</dbReference>
<gene>
    <name evidence="5" type="ORF">H5410_001628</name>
</gene>
<dbReference type="OrthoDB" id="1837276at2759"/>
<dbReference type="AlphaFoldDB" id="A0A9J6B0M5"/>
<dbReference type="GO" id="GO:0006412">
    <property type="term" value="P:translation"/>
    <property type="evidence" value="ECO:0007669"/>
    <property type="project" value="InterPro"/>
</dbReference>
<keyword evidence="2" id="KW-0689">Ribosomal protein</keyword>
<protein>
    <submittedName>
        <fullName evidence="5">Uncharacterized protein</fullName>
    </submittedName>
</protein>
<dbReference type="EMBL" id="JACXVP010000001">
    <property type="protein sequence ID" value="KAG5629911.1"/>
    <property type="molecule type" value="Genomic_DNA"/>
</dbReference>
<feature type="compositionally biased region" description="Basic residues" evidence="4">
    <location>
        <begin position="344"/>
        <end position="356"/>
    </location>
</feature>
<dbReference type="GO" id="GO:0003735">
    <property type="term" value="F:structural constituent of ribosome"/>
    <property type="evidence" value="ECO:0007669"/>
    <property type="project" value="InterPro"/>
</dbReference>
<evidence type="ECO:0000256" key="2">
    <source>
        <dbReference type="ARBA" id="ARBA00022980"/>
    </source>
</evidence>
<name>A0A9J6B0M5_SOLCO</name>
<proteinExistence type="inferred from homology"/>
<dbReference type="PANTHER" id="PTHR11655">
    <property type="entry name" value="60S/50S RIBOSOMAL PROTEIN L6/L9"/>
    <property type="match status" value="1"/>
</dbReference>
<keyword evidence="3" id="KW-0687">Ribonucleoprotein</keyword>
<feature type="compositionally biased region" description="Basic residues" evidence="4">
    <location>
        <begin position="275"/>
        <end position="287"/>
    </location>
</feature>